<evidence type="ECO:0008006" key="3">
    <source>
        <dbReference type="Google" id="ProtNLM"/>
    </source>
</evidence>
<dbReference type="Pfam" id="PF06067">
    <property type="entry name" value="DUF932"/>
    <property type="match status" value="1"/>
</dbReference>
<proteinExistence type="predicted"/>
<reference evidence="1 2" key="1">
    <citation type="submission" date="2018-04" db="EMBL/GenBank/DDBJ databases">
        <authorList>
            <person name="Paschalis M.I."/>
            <person name="Cheong D.K."/>
            <person name="Petit-Frere T."/>
            <person name="Stoner K.N."/>
            <person name="Veracka M."/>
            <person name="Ewers R.M."/>
            <person name="Maciver D.B."/>
            <person name="Santiago X."/>
            <person name="Nichols C.D."/>
            <person name="Scaff D.S."/>
            <person name="Osorio S.M."/>
            <person name="Mercado F.J."/>
            <person name="Tamondong K.G."/>
            <person name="Lee J."/>
            <person name="Nicholson R.L."/>
            <person name="Antonucci M.K."/>
            <person name="Anger G.K."/>
            <person name="Washington J.M."/>
            <person name="Garlena R.A."/>
            <person name="Russell D.A."/>
            <person name="Pope W.H."/>
            <person name="Jacobs-Sera D."/>
            <person name="Hendrix R.W."/>
            <person name="Hatfull G.F."/>
        </authorList>
    </citation>
    <scope>NUCLEOTIDE SEQUENCE [LARGE SCALE GENOMIC DNA]</scope>
</reference>
<dbReference type="NCBIfam" id="TIGR03299">
    <property type="entry name" value="LGT_TIGR03299"/>
    <property type="match status" value="1"/>
</dbReference>
<organism evidence="1 2">
    <name type="scientific">Microbacterium phage Paschalis</name>
    <dbReference type="NCBI Taxonomy" id="2992928"/>
    <lineage>
        <taxon>Viruses</taxon>
        <taxon>Duplodnaviria</taxon>
        <taxon>Heunggongvirae</taxon>
        <taxon>Uroviricota</taxon>
        <taxon>Caudoviricetes</taxon>
        <taxon>Hodgkinviridae</taxon>
        <taxon>Quhwahvirus</taxon>
        <taxon>Quhwahvirus paschalis</taxon>
    </lineage>
</organism>
<dbReference type="Proteomes" id="UP000246726">
    <property type="component" value="Segment"/>
</dbReference>
<gene>
    <name evidence="1" type="primary">58</name>
    <name evidence="1" type="ORF">SEA_PASCHALIS_58</name>
</gene>
<evidence type="ECO:0000313" key="1">
    <source>
        <dbReference type="EMBL" id="AWN05551.1"/>
    </source>
</evidence>
<name>A0A2U8UQ04_9CAUD</name>
<dbReference type="InterPro" id="IPR026325">
    <property type="entry name" value="DUF932"/>
</dbReference>
<protein>
    <recommendedName>
        <fullName evidence="3">DUF932 domain-containing protein</fullName>
    </recommendedName>
</protein>
<dbReference type="InterPro" id="IPR017686">
    <property type="entry name" value="Phg/plasmid-like_prot"/>
</dbReference>
<dbReference type="EMBL" id="MH155873">
    <property type="protein sequence ID" value="AWN05551.1"/>
    <property type="molecule type" value="Genomic_DNA"/>
</dbReference>
<evidence type="ECO:0000313" key="2">
    <source>
        <dbReference type="Proteomes" id="UP000246726"/>
    </source>
</evidence>
<accession>A0A2U8UQ04</accession>
<sequence>MSAETLEWLNQNSLIGFTSERGKAWHHLEGYDNHFEGAIPVERMLDLMSYPLAEGTPTVTVLGEDGVSTFEAKGHKGIVRLDTGEVFKFFKEGYQIHQPKEWLVQNLDTLTHGGLQLAAGLLLRGGAVASVQAELEGTRTAAEGVKHRPYITAATSMDGSMATTYLVGTRLWVCDNTLTYALRESDALRHKVRHSAKSLGRMGEVRQNLGLVVEEVGDTIDREIARLTSQYVSDQQWADFLEAFTLINRDKPGKALTNAERKIADLNTMWNHDDRVAPWRNSAWGVLSAVNTAEHHVWGTNSNRETRNGLRTVQGKWDEIDQKTLKVLASV</sequence>
<dbReference type="RefSeq" id="YP_009801905.1">
    <property type="nucleotide sequence ID" value="NC_047976.1"/>
</dbReference>
<dbReference type="GeneID" id="54992433"/>
<keyword evidence="2" id="KW-1185">Reference proteome</keyword>